<organism evidence="2 3">
    <name type="scientific">Exocentrus adspersus</name>
    <dbReference type="NCBI Taxonomy" id="1586481"/>
    <lineage>
        <taxon>Eukaryota</taxon>
        <taxon>Metazoa</taxon>
        <taxon>Ecdysozoa</taxon>
        <taxon>Arthropoda</taxon>
        <taxon>Hexapoda</taxon>
        <taxon>Insecta</taxon>
        <taxon>Pterygota</taxon>
        <taxon>Neoptera</taxon>
        <taxon>Endopterygota</taxon>
        <taxon>Coleoptera</taxon>
        <taxon>Polyphaga</taxon>
        <taxon>Cucujiformia</taxon>
        <taxon>Chrysomeloidea</taxon>
        <taxon>Cerambycidae</taxon>
        <taxon>Lamiinae</taxon>
        <taxon>Acanthocinini</taxon>
        <taxon>Exocentrus</taxon>
    </lineage>
</organism>
<dbReference type="PANTHER" id="PTHR46585:SF1">
    <property type="entry name" value="CHROMO DOMAIN-CONTAINING PROTEIN"/>
    <property type="match status" value="1"/>
</dbReference>
<dbReference type="PANTHER" id="PTHR46585">
    <property type="entry name" value="INTEGRASE CORE DOMAIN CONTAINING PROTEIN"/>
    <property type="match status" value="1"/>
</dbReference>
<dbReference type="GO" id="GO:0005694">
    <property type="term" value="C:chromosome"/>
    <property type="evidence" value="ECO:0007669"/>
    <property type="project" value="UniProtKB-ARBA"/>
</dbReference>
<comment type="caution">
    <text evidence="2">The sequence shown here is derived from an EMBL/GenBank/DDBJ whole genome shotgun (WGS) entry which is preliminary data.</text>
</comment>
<gene>
    <name evidence="2" type="ORF">NQ315_000637</name>
</gene>
<evidence type="ECO:0000259" key="1">
    <source>
        <dbReference type="PROSITE" id="PS50013"/>
    </source>
</evidence>
<dbReference type="InterPro" id="IPR000953">
    <property type="entry name" value="Chromo/chromo_shadow_dom"/>
</dbReference>
<dbReference type="Proteomes" id="UP001159042">
    <property type="component" value="Unassembled WGS sequence"/>
</dbReference>
<dbReference type="GO" id="GO:0003676">
    <property type="term" value="F:nucleic acid binding"/>
    <property type="evidence" value="ECO:0007669"/>
    <property type="project" value="InterPro"/>
</dbReference>
<dbReference type="SUPFAM" id="SSF54160">
    <property type="entry name" value="Chromo domain-like"/>
    <property type="match status" value="1"/>
</dbReference>
<evidence type="ECO:0000313" key="3">
    <source>
        <dbReference type="Proteomes" id="UP001159042"/>
    </source>
</evidence>
<dbReference type="PROSITE" id="PS50013">
    <property type="entry name" value="CHROMO_2"/>
    <property type="match status" value="1"/>
</dbReference>
<reference evidence="2 3" key="1">
    <citation type="journal article" date="2023" name="Insect Mol. Biol.">
        <title>Genome sequencing provides insights into the evolution of gene families encoding plant cell wall-degrading enzymes in longhorned beetles.</title>
        <authorList>
            <person name="Shin N.R."/>
            <person name="Okamura Y."/>
            <person name="Kirsch R."/>
            <person name="Pauchet Y."/>
        </authorList>
    </citation>
    <scope>NUCLEOTIDE SEQUENCE [LARGE SCALE GENOMIC DNA]</scope>
    <source>
        <strain evidence="2">EAD_L_NR</strain>
    </source>
</reference>
<dbReference type="EMBL" id="JANEYG010000050">
    <property type="protein sequence ID" value="KAJ8915703.1"/>
    <property type="molecule type" value="Genomic_DNA"/>
</dbReference>
<name>A0AAV8VN64_9CUCU</name>
<feature type="domain" description="Chromo" evidence="1">
    <location>
        <begin position="178"/>
        <end position="212"/>
    </location>
</feature>
<proteinExistence type="predicted"/>
<dbReference type="InterPro" id="IPR016197">
    <property type="entry name" value="Chromo-like_dom_sf"/>
</dbReference>
<dbReference type="InterPro" id="IPR036397">
    <property type="entry name" value="RNaseH_sf"/>
</dbReference>
<sequence>MKYVTTCVPCDTLRHVRHVVRNPRHDVRHVKKDSMAERVIRTIKFKLYKYFSLNGTYKWLDVLPETTDNYNESRHSRKGYKPIDVINSKEELNLKTAYNHIKTSGVRKFKVGDIIRISKNKHVFAKGYTPNWTTELFKITGVKITNPTTYLLEDMRGQLIQGAFYAEELQKTTNPDVYLVEQVPKRKGQKVYVKWLGLDKSHNSWIDKNNVL</sequence>
<dbReference type="AlphaFoldDB" id="A0AAV8VN64"/>
<protein>
    <recommendedName>
        <fullName evidence="1">Chromo domain-containing protein</fullName>
    </recommendedName>
</protein>
<dbReference type="Gene3D" id="3.30.420.10">
    <property type="entry name" value="Ribonuclease H-like superfamily/Ribonuclease H"/>
    <property type="match status" value="1"/>
</dbReference>
<accession>A0AAV8VN64</accession>
<evidence type="ECO:0000313" key="2">
    <source>
        <dbReference type="EMBL" id="KAJ8915703.1"/>
    </source>
</evidence>
<keyword evidence="3" id="KW-1185">Reference proteome</keyword>